<gene>
    <name evidence="2" type="ORF">MQP27_41900</name>
</gene>
<evidence type="ECO:0000256" key="1">
    <source>
        <dbReference type="SAM" id="MobiDB-lite"/>
    </source>
</evidence>
<feature type="compositionally biased region" description="Low complexity" evidence="1">
    <location>
        <begin position="1"/>
        <end position="17"/>
    </location>
</feature>
<proteinExistence type="predicted"/>
<dbReference type="Proteomes" id="UP001165269">
    <property type="component" value="Unassembled WGS sequence"/>
</dbReference>
<feature type="region of interest" description="Disordered" evidence="1">
    <location>
        <begin position="1"/>
        <end position="30"/>
    </location>
</feature>
<name>A0ABS9YKD4_9ACTN</name>
<reference evidence="2" key="1">
    <citation type="submission" date="2022-03" db="EMBL/GenBank/DDBJ databases">
        <title>Streptomyces 7R015 and 7R016 isolated from Barleria lupulina in Thailand.</title>
        <authorList>
            <person name="Kanchanasin P."/>
            <person name="Phongsopitanun W."/>
            <person name="Tanasupawat S."/>
        </authorList>
    </citation>
    <scope>NUCLEOTIDE SEQUENCE</scope>
    <source>
        <strain evidence="2">7R015</strain>
    </source>
</reference>
<accession>A0ABS9YKD4</accession>
<evidence type="ECO:0000313" key="2">
    <source>
        <dbReference type="EMBL" id="MCI3277644.1"/>
    </source>
</evidence>
<sequence>MATPSPHPAALASSELPAPTPAPPAMPSGPVCAACGEPAVVHWQRRPTDDELAELVAAEQSRRDERLLLADPQLPAPQFGPLPTAGDTTRIVHACAEHAIGLEAAALIHQATCTAPAAGPRDKLRVDADEVPVCDCTPEHRAEPAELLPQVQAPSRLPAHWVSGGV</sequence>
<keyword evidence="3" id="KW-1185">Reference proteome</keyword>
<organism evidence="2 3">
    <name type="scientific">Streptomyces cylindrosporus</name>
    <dbReference type="NCBI Taxonomy" id="2927583"/>
    <lineage>
        <taxon>Bacteria</taxon>
        <taxon>Bacillati</taxon>
        <taxon>Actinomycetota</taxon>
        <taxon>Actinomycetes</taxon>
        <taxon>Kitasatosporales</taxon>
        <taxon>Streptomycetaceae</taxon>
        <taxon>Streptomyces</taxon>
    </lineage>
</organism>
<comment type="caution">
    <text evidence="2">The sequence shown here is derived from an EMBL/GenBank/DDBJ whole genome shotgun (WGS) entry which is preliminary data.</text>
</comment>
<dbReference type="RefSeq" id="WP_242775490.1">
    <property type="nucleotide sequence ID" value="NZ_JALDAY010000015.1"/>
</dbReference>
<dbReference type="EMBL" id="JALDAY010000015">
    <property type="protein sequence ID" value="MCI3277644.1"/>
    <property type="molecule type" value="Genomic_DNA"/>
</dbReference>
<feature type="compositionally biased region" description="Pro residues" evidence="1">
    <location>
        <begin position="18"/>
        <end position="27"/>
    </location>
</feature>
<evidence type="ECO:0000313" key="3">
    <source>
        <dbReference type="Proteomes" id="UP001165269"/>
    </source>
</evidence>
<protein>
    <submittedName>
        <fullName evidence="2">Uncharacterized protein</fullName>
    </submittedName>
</protein>